<keyword evidence="3" id="KW-1185">Reference proteome</keyword>
<dbReference type="EMBL" id="JBHUCX010000018">
    <property type="protein sequence ID" value="MFD1674183.1"/>
    <property type="molecule type" value="Genomic_DNA"/>
</dbReference>
<protein>
    <submittedName>
        <fullName evidence="2">ABC transporter substrate-binding protein</fullName>
    </submittedName>
</protein>
<sequence>MSTMKKNGSLAVCSLLFLSVVTGCGTSSTKNGQANGDVQLTVWIPSSADQNKVYEHVIDQFNQKYKAQHISAKAQFFTWSDYPEKLSVAMKGGVGPDVLYNGAAATAGLVDAKEVIPLDKYESSDAQVANIIPGFEDQTKYKSHSWFVPVDGSAMLLEYRKDFFQAAHLSPPTTWSALLTDAKKLTIPGKRYGMFLGTSGISLEQTYSEFLYGDGGNFVDPAGQKATVNTPEAVQSMSELQKFFTNGSASVKFVPPAGQDPLGTGKAAMEIQAPNMTSFKQYYPNIYNDIGFAPFPSGPMGKEDNVTYGAANGFYISSESKHPKDAWLLIEAFLSDSGSLARDLGAIPPLQKDQQAAWIEKDPILKSMFTAIGQSKVQGNPNIPQWINVRNTFAQIAQAALYGQNAQSVLAKTNQSVQSVLSQQQ</sequence>
<reference evidence="3" key="1">
    <citation type="journal article" date="2019" name="Int. J. Syst. Evol. Microbiol.">
        <title>The Global Catalogue of Microorganisms (GCM) 10K type strain sequencing project: providing services to taxonomists for standard genome sequencing and annotation.</title>
        <authorList>
            <consortium name="The Broad Institute Genomics Platform"/>
            <consortium name="The Broad Institute Genome Sequencing Center for Infectious Disease"/>
            <person name="Wu L."/>
            <person name="Ma J."/>
        </authorList>
    </citation>
    <scope>NUCLEOTIDE SEQUENCE [LARGE SCALE GENOMIC DNA]</scope>
    <source>
        <strain evidence="3">CGMCC 1.12286</strain>
    </source>
</reference>
<dbReference type="InterPro" id="IPR050490">
    <property type="entry name" value="Bact_solute-bd_prot1"/>
</dbReference>
<organism evidence="2 3">
    <name type="scientific">Alicyclobacillus fodiniaquatilis</name>
    <dbReference type="NCBI Taxonomy" id="1661150"/>
    <lineage>
        <taxon>Bacteria</taxon>
        <taxon>Bacillati</taxon>
        <taxon>Bacillota</taxon>
        <taxon>Bacilli</taxon>
        <taxon>Bacillales</taxon>
        <taxon>Alicyclobacillaceae</taxon>
        <taxon>Alicyclobacillus</taxon>
    </lineage>
</organism>
<dbReference type="PROSITE" id="PS51257">
    <property type="entry name" value="PROKAR_LIPOPROTEIN"/>
    <property type="match status" value="1"/>
</dbReference>
<name>A0ABW4JFS8_9BACL</name>
<feature type="signal peptide" evidence="1">
    <location>
        <begin position="1"/>
        <end position="23"/>
    </location>
</feature>
<gene>
    <name evidence="2" type="ORF">ACFSB2_05580</name>
</gene>
<keyword evidence="1" id="KW-0732">Signal</keyword>
<dbReference type="SUPFAM" id="SSF53850">
    <property type="entry name" value="Periplasmic binding protein-like II"/>
    <property type="match status" value="1"/>
</dbReference>
<dbReference type="Pfam" id="PF01547">
    <property type="entry name" value="SBP_bac_1"/>
    <property type="match status" value="1"/>
</dbReference>
<dbReference type="InterPro" id="IPR006059">
    <property type="entry name" value="SBP"/>
</dbReference>
<dbReference type="PANTHER" id="PTHR43649">
    <property type="entry name" value="ARABINOSE-BINDING PROTEIN-RELATED"/>
    <property type="match status" value="1"/>
</dbReference>
<dbReference type="PANTHER" id="PTHR43649:SF12">
    <property type="entry name" value="DIACETYLCHITOBIOSE BINDING PROTEIN DASA"/>
    <property type="match status" value="1"/>
</dbReference>
<proteinExistence type="predicted"/>
<comment type="caution">
    <text evidence="2">The sequence shown here is derived from an EMBL/GenBank/DDBJ whole genome shotgun (WGS) entry which is preliminary data.</text>
</comment>
<dbReference type="Proteomes" id="UP001597079">
    <property type="component" value="Unassembled WGS sequence"/>
</dbReference>
<dbReference type="RefSeq" id="WP_377942006.1">
    <property type="nucleotide sequence ID" value="NZ_JBHUCX010000018.1"/>
</dbReference>
<accession>A0ABW4JFS8</accession>
<evidence type="ECO:0000313" key="2">
    <source>
        <dbReference type="EMBL" id="MFD1674183.1"/>
    </source>
</evidence>
<dbReference type="Gene3D" id="3.40.190.10">
    <property type="entry name" value="Periplasmic binding protein-like II"/>
    <property type="match status" value="1"/>
</dbReference>
<evidence type="ECO:0000256" key="1">
    <source>
        <dbReference type="SAM" id="SignalP"/>
    </source>
</evidence>
<feature type="chain" id="PRO_5045536712" evidence="1">
    <location>
        <begin position="24"/>
        <end position="425"/>
    </location>
</feature>
<evidence type="ECO:0000313" key="3">
    <source>
        <dbReference type="Proteomes" id="UP001597079"/>
    </source>
</evidence>